<evidence type="ECO:0000313" key="1">
    <source>
        <dbReference type="EMBL" id="KAI5684161.1"/>
    </source>
</evidence>
<organism evidence="1 2">
    <name type="scientific">Catharanthus roseus</name>
    <name type="common">Madagascar periwinkle</name>
    <name type="synonym">Vinca rosea</name>
    <dbReference type="NCBI Taxonomy" id="4058"/>
    <lineage>
        <taxon>Eukaryota</taxon>
        <taxon>Viridiplantae</taxon>
        <taxon>Streptophyta</taxon>
        <taxon>Embryophyta</taxon>
        <taxon>Tracheophyta</taxon>
        <taxon>Spermatophyta</taxon>
        <taxon>Magnoliopsida</taxon>
        <taxon>eudicotyledons</taxon>
        <taxon>Gunneridae</taxon>
        <taxon>Pentapetalae</taxon>
        <taxon>asterids</taxon>
        <taxon>lamiids</taxon>
        <taxon>Gentianales</taxon>
        <taxon>Apocynaceae</taxon>
        <taxon>Rauvolfioideae</taxon>
        <taxon>Vinceae</taxon>
        <taxon>Catharanthinae</taxon>
        <taxon>Catharanthus</taxon>
    </lineage>
</organism>
<keyword evidence="2" id="KW-1185">Reference proteome</keyword>
<dbReference type="Proteomes" id="UP001060085">
    <property type="component" value="Linkage Group LG01"/>
</dbReference>
<reference evidence="2" key="1">
    <citation type="journal article" date="2023" name="Nat. Plants">
        <title>Single-cell RNA sequencing provides a high-resolution roadmap for understanding the multicellular compartmentation of specialized metabolism.</title>
        <authorList>
            <person name="Sun S."/>
            <person name="Shen X."/>
            <person name="Li Y."/>
            <person name="Li Y."/>
            <person name="Wang S."/>
            <person name="Li R."/>
            <person name="Zhang H."/>
            <person name="Shen G."/>
            <person name="Guo B."/>
            <person name="Wei J."/>
            <person name="Xu J."/>
            <person name="St-Pierre B."/>
            <person name="Chen S."/>
            <person name="Sun C."/>
        </authorList>
    </citation>
    <scope>NUCLEOTIDE SEQUENCE [LARGE SCALE GENOMIC DNA]</scope>
</reference>
<gene>
    <name evidence="1" type="ORF">M9H77_05389</name>
</gene>
<name>A0ACC0CHD8_CATRO</name>
<proteinExistence type="predicted"/>
<comment type="caution">
    <text evidence="1">The sequence shown here is derived from an EMBL/GenBank/DDBJ whole genome shotgun (WGS) entry which is preliminary data.</text>
</comment>
<dbReference type="EMBL" id="CM044701">
    <property type="protein sequence ID" value="KAI5684161.1"/>
    <property type="molecule type" value="Genomic_DNA"/>
</dbReference>
<evidence type="ECO:0000313" key="2">
    <source>
        <dbReference type="Proteomes" id="UP001060085"/>
    </source>
</evidence>
<protein>
    <submittedName>
        <fullName evidence="1">Uncharacterized protein</fullName>
    </submittedName>
</protein>
<accession>A0ACC0CHD8</accession>
<sequence length="103" mass="11386">MFLYAQPGNVKGATEPVAEITPQKHVTCVYTYGCVMTEAECAEGCKRVYHGFNEGCTFTLPTCPCACFCMTHRDKIEDCHYSPPPAKNAFKFDINNNLGLGHT</sequence>